<dbReference type="InterPro" id="IPR019285">
    <property type="entry name" value="DUF2336"/>
</dbReference>
<dbReference type="EMBL" id="CP021330">
    <property type="protein sequence ID" value="AVX04176.1"/>
    <property type="molecule type" value="Genomic_DNA"/>
</dbReference>
<organism evidence="1 2">
    <name type="scientific">Maritalea myrionectae</name>
    <dbReference type="NCBI Taxonomy" id="454601"/>
    <lineage>
        <taxon>Bacteria</taxon>
        <taxon>Pseudomonadati</taxon>
        <taxon>Pseudomonadota</taxon>
        <taxon>Alphaproteobacteria</taxon>
        <taxon>Hyphomicrobiales</taxon>
        <taxon>Devosiaceae</taxon>
        <taxon>Maritalea</taxon>
    </lineage>
</organism>
<dbReference type="KEGG" id="mmyr:MXMO3_01647"/>
<name>A0A2R4ME57_9HYPH</name>
<keyword evidence="2" id="KW-1185">Reference proteome</keyword>
<proteinExistence type="predicted"/>
<reference evidence="1 2" key="1">
    <citation type="submission" date="2017-05" db="EMBL/GenBank/DDBJ databases">
        <title>Genome Analysis of Maritalea myrionectae HL2708#5.</title>
        <authorList>
            <consortium name="Cotde Inc.-PKNU"/>
            <person name="Jang D."/>
            <person name="Oh H.-M."/>
        </authorList>
    </citation>
    <scope>NUCLEOTIDE SEQUENCE [LARGE SCALE GENOMIC DNA]</scope>
    <source>
        <strain evidence="1 2">HL2708#5</strain>
    </source>
</reference>
<gene>
    <name evidence="1" type="ORF">MXMO3_01647</name>
</gene>
<accession>A0A2R4ME57</accession>
<evidence type="ECO:0000313" key="2">
    <source>
        <dbReference type="Proteomes" id="UP000258927"/>
    </source>
</evidence>
<dbReference type="STRING" id="1122213.GCA_000423365_01143"/>
<dbReference type="RefSeq" id="WP_117395531.1">
    <property type="nucleotide sequence ID" value="NZ_CP021330.1"/>
</dbReference>
<evidence type="ECO:0008006" key="3">
    <source>
        <dbReference type="Google" id="ProtNLM"/>
    </source>
</evidence>
<dbReference type="Pfam" id="PF10098">
    <property type="entry name" value="DUF2336"/>
    <property type="match status" value="1"/>
</dbReference>
<dbReference type="AlphaFoldDB" id="A0A2R4ME57"/>
<protein>
    <recommendedName>
        <fullName evidence="3">DUF2336 domain-containing protein</fullName>
    </recommendedName>
</protein>
<sequence length="402" mass="43893">MLGYQDYLDLSQSPHAEERGQAARIAARAYLDHDGPADEHAALYAAVLSFLDDTSVKVRAALAYELLHSDYAPRPVMFALAQDDPIIATAIVQYSPVLREVDLNVLVKAGDEAVLLSIAGRASLSPRLIAELLAKHCRAVDLRLIESNGELLSESSMLELCDRWADDAEMRGALLRHVDLPAAGRYLLTEQVAEDLAASRYVKGAIQPVRLARLMRDLVDDATTYIGDDIADKSAYAYIEALVESGRLTPRLLIQSYLVGRHMFFSSCLAQLAKVPAHKASSILAKGSRRGMFALFMKCGFEAPLSNLMCRLVTVGRAHDLAVDQAARHFVVSQLITALIDEHDGDLPDVLVPLFAYLNEMNVTLARNAARGVMATFCDRAPQEARLAVTRLRGEALALPAA</sequence>
<dbReference type="Proteomes" id="UP000258927">
    <property type="component" value="Chromosome"/>
</dbReference>
<evidence type="ECO:0000313" key="1">
    <source>
        <dbReference type="EMBL" id="AVX04176.1"/>
    </source>
</evidence>